<organism evidence="1">
    <name type="scientific">Triticum aestivum</name>
    <name type="common">Wheat</name>
    <dbReference type="NCBI Taxonomy" id="4565"/>
    <lineage>
        <taxon>Eukaryota</taxon>
        <taxon>Viridiplantae</taxon>
        <taxon>Streptophyta</taxon>
        <taxon>Embryophyta</taxon>
        <taxon>Tracheophyta</taxon>
        <taxon>Spermatophyta</taxon>
        <taxon>Magnoliopsida</taxon>
        <taxon>Liliopsida</taxon>
        <taxon>Poales</taxon>
        <taxon>Poaceae</taxon>
        <taxon>BOP clade</taxon>
        <taxon>Pooideae</taxon>
        <taxon>Triticodae</taxon>
        <taxon>Triticeae</taxon>
        <taxon>Triticinae</taxon>
        <taxon>Triticum</taxon>
    </lineage>
</organism>
<sequence>MVILAIQSTQVVAPEVSSLSGLFIKVGRGKVQGETFKMDLMLLLFQFVDRGCDSSKTETTAMTTSETDLLRDPVLLCNFRIYVVMCLSCACS</sequence>
<reference evidence="1" key="2">
    <citation type="submission" date="2018-10" db="UniProtKB">
        <authorList>
            <consortium name="EnsemblPlants"/>
        </authorList>
    </citation>
    <scope>IDENTIFICATION</scope>
</reference>
<dbReference type="AlphaFoldDB" id="A0A3B6NTM6"/>
<proteinExistence type="predicted"/>
<protein>
    <submittedName>
        <fullName evidence="1">Uncharacterized protein</fullName>
    </submittedName>
</protein>
<dbReference type="Gramene" id="TraesCS6A02G281400.2">
    <property type="protein sequence ID" value="TraesCS6A02G281400.2"/>
    <property type="gene ID" value="TraesCS6A02G281400"/>
</dbReference>
<name>A0A3B6NTM6_WHEAT</name>
<evidence type="ECO:0000313" key="2">
    <source>
        <dbReference type="Proteomes" id="UP000019116"/>
    </source>
</evidence>
<evidence type="ECO:0000313" key="1">
    <source>
        <dbReference type="EnsemblPlants" id="TraesCS6A02G281400.2"/>
    </source>
</evidence>
<dbReference type="Gramene" id="TraesCS6A03G0749000.2">
    <property type="protein sequence ID" value="TraesCS6A03G0749000.2.CDS"/>
    <property type="gene ID" value="TraesCS6A03G0749000"/>
</dbReference>
<reference evidence="1" key="1">
    <citation type="submission" date="2018-08" db="EMBL/GenBank/DDBJ databases">
        <authorList>
            <person name="Rossello M."/>
        </authorList>
    </citation>
    <scope>NUCLEOTIDE SEQUENCE [LARGE SCALE GENOMIC DNA]</scope>
    <source>
        <strain evidence="1">cv. Chinese Spring</strain>
    </source>
</reference>
<dbReference type="EnsemblPlants" id="TraesCS6A02G281400.2">
    <property type="protein sequence ID" value="TraesCS6A02G281400.2"/>
    <property type="gene ID" value="TraesCS6A02G281400"/>
</dbReference>
<keyword evidence="2" id="KW-1185">Reference proteome</keyword>
<accession>A0A3B6NTM6</accession>
<dbReference type="Proteomes" id="UP000019116">
    <property type="component" value="Chromosome 6A"/>
</dbReference>